<keyword evidence="7" id="KW-0472">Membrane</keyword>
<evidence type="ECO:0000256" key="6">
    <source>
        <dbReference type="ARBA" id="ARBA00022967"/>
    </source>
</evidence>
<feature type="domain" description="ABC transporter" evidence="8">
    <location>
        <begin position="257"/>
        <end position="499"/>
    </location>
</feature>
<accession>A0A2T0ZTM7</accession>
<dbReference type="GO" id="GO:0016887">
    <property type="term" value="F:ATP hydrolysis activity"/>
    <property type="evidence" value="ECO:0007669"/>
    <property type="project" value="InterPro"/>
</dbReference>
<gene>
    <name evidence="9" type="ORF">CLV47_11874</name>
</gene>
<evidence type="ECO:0000256" key="1">
    <source>
        <dbReference type="ARBA" id="ARBA00022448"/>
    </source>
</evidence>
<dbReference type="InterPro" id="IPR003593">
    <property type="entry name" value="AAA+_ATPase"/>
</dbReference>
<evidence type="ECO:0000256" key="5">
    <source>
        <dbReference type="ARBA" id="ARBA00022840"/>
    </source>
</evidence>
<evidence type="ECO:0000256" key="3">
    <source>
        <dbReference type="ARBA" id="ARBA00022597"/>
    </source>
</evidence>
<dbReference type="Pfam" id="PF00005">
    <property type="entry name" value="ABC_tran"/>
    <property type="match status" value="2"/>
</dbReference>
<dbReference type="SUPFAM" id="SSF52540">
    <property type="entry name" value="P-loop containing nucleoside triphosphate hydrolases"/>
    <property type="match status" value="2"/>
</dbReference>
<dbReference type="CDD" id="cd03216">
    <property type="entry name" value="ABC_Carb_Monos_I"/>
    <property type="match status" value="1"/>
</dbReference>
<dbReference type="RefSeq" id="WP_106350434.1">
    <property type="nucleotide sequence ID" value="NZ_PVUE01000018.1"/>
</dbReference>
<evidence type="ECO:0000256" key="7">
    <source>
        <dbReference type="ARBA" id="ARBA00023136"/>
    </source>
</evidence>
<keyword evidence="6" id="KW-1278">Translocase</keyword>
<dbReference type="InterPro" id="IPR050107">
    <property type="entry name" value="ABC_carbohydrate_import_ATPase"/>
</dbReference>
<dbReference type="InterPro" id="IPR003439">
    <property type="entry name" value="ABC_transporter-like_ATP-bd"/>
</dbReference>
<dbReference type="Gene3D" id="3.40.50.300">
    <property type="entry name" value="P-loop containing nucleotide triphosphate hydrolases"/>
    <property type="match status" value="2"/>
</dbReference>
<evidence type="ECO:0000313" key="9">
    <source>
        <dbReference type="EMBL" id="PRZ39710.1"/>
    </source>
</evidence>
<dbReference type="SMART" id="SM00382">
    <property type="entry name" value="AAA"/>
    <property type="match status" value="2"/>
</dbReference>
<feature type="domain" description="ABC transporter" evidence="8">
    <location>
        <begin position="8"/>
        <end position="247"/>
    </location>
</feature>
<comment type="caution">
    <text evidence="9">The sequence shown here is derived from an EMBL/GenBank/DDBJ whole genome shotgun (WGS) entry which is preliminary data.</text>
</comment>
<keyword evidence="2" id="KW-1003">Cell membrane</keyword>
<dbReference type="AlphaFoldDB" id="A0A2T0ZTM7"/>
<dbReference type="InterPro" id="IPR027417">
    <property type="entry name" value="P-loop_NTPase"/>
</dbReference>
<evidence type="ECO:0000313" key="10">
    <source>
        <dbReference type="Proteomes" id="UP000237752"/>
    </source>
</evidence>
<dbReference type="PANTHER" id="PTHR43790">
    <property type="entry name" value="CARBOHYDRATE TRANSPORT ATP-BINDING PROTEIN MG119-RELATED"/>
    <property type="match status" value="1"/>
</dbReference>
<reference evidence="9 10" key="1">
    <citation type="submission" date="2018-03" db="EMBL/GenBank/DDBJ databases">
        <title>Genomic Encyclopedia of Archaeal and Bacterial Type Strains, Phase II (KMG-II): from individual species to whole genera.</title>
        <authorList>
            <person name="Goeker M."/>
        </authorList>
    </citation>
    <scope>NUCLEOTIDE SEQUENCE [LARGE SCALE GENOMIC DNA]</scope>
    <source>
        <strain evidence="9 10">DSM 100065</strain>
    </source>
</reference>
<keyword evidence="4" id="KW-0547">Nucleotide-binding</keyword>
<dbReference type="GO" id="GO:0005524">
    <property type="term" value="F:ATP binding"/>
    <property type="evidence" value="ECO:0007669"/>
    <property type="project" value="UniProtKB-KW"/>
</dbReference>
<evidence type="ECO:0000256" key="4">
    <source>
        <dbReference type="ARBA" id="ARBA00022741"/>
    </source>
</evidence>
<dbReference type="CDD" id="cd03215">
    <property type="entry name" value="ABC_Carb_Monos_II"/>
    <property type="match status" value="1"/>
</dbReference>
<dbReference type="Proteomes" id="UP000237752">
    <property type="component" value="Unassembled WGS sequence"/>
</dbReference>
<dbReference type="OrthoDB" id="4326612at2"/>
<name>A0A2T0ZTM7_9ACTN</name>
<keyword evidence="5 9" id="KW-0067">ATP-binding</keyword>
<sequence length="502" mass="53155">MSQSSVGLSLRGMSKSFPGQRALAGVDLDILPGTVHALLGANGSGKSTLIKILAGYHSPDPGSTAYLNGEPLTLGSATAAHRAGLRFVHQDLGLIPDLNVIDNLALGSEYAGKWWLSGRREAAAARELVQMLMDGVDVRRPVRELSPAQKTILAIARTLRGTSSAAGLLVLDEPTATLPAHEVDVLFEVVRRVQATGTPVLYVTHRLDEVFQIADTVSVLRDGRHVFSSAVNQTTQRELVTHIAGRPLDELYPAPPTSAGAVLLTARGVSGRGVRDLDLDLHAGEILGVAGLDGSGRDELNRLLFGQQLPFAGQITIAGTPVTLGQPPASISAGVGYLPADRRLHSATPYMTLTENVTLPDLPSPSLRWISLRAEQRDVRTWLKRLEVSPAAPERQFSTLSGGNQQKTVLARWLRRGSRVLLLDEPTQGVDVGGKQAIYNALGQAARGGAALLITSSDAEELAEICATVLVMRDGRITARLSGPTLTTDAIVSASLTEGTPA</sequence>
<dbReference type="PANTHER" id="PTHR43790:SF3">
    <property type="entry name" value="D-ALLOSE IMPORT ATP-BINDING PROTEIN ALSA-RELATED"/>
    <property type="match status" value="1"/>
</dbReference>
<proteinExistence type="predicted"/>
<dbReference type="PROSITE" id="PS50893">
    <property type="entry name" value="ABC_TRANSPORTER_2"/>
    <property type="match status" value="2"/>
</dbReference>
<evidence type="ECO:0000259" key="8">
    <source>
        <dbReference type="PROSITE" id="PS50893"/>
    </source>
</evidence>
<organism evidence="9 10">
    <name type="scientific">Antricoccus suffuscus</name>
    <dbReference type="NCBI Taxonomy" id="1629062"/>
    <lineage>
        <taxon>Bacteria</taxon>
        <taxon>Bacillati</taxon>
        <taxon>Actinomycetota</taxon>
        <taxon>Actinomycetes</taxon>
        <taxon>Geodermatophilales</taxon>
        <taxon>Antricoccaceae</taxon>
        <taxon>Antricoccus</taxon>
    </lineage>
</organism>
<evidence type="ECO:0000256" key="2">
    <source>
        <dbReference type="ARBA" id="ARBA00022475"/>
    </source>
</evidence>
<keyword evidence="3" id="KW-0762">Sugar transport</keyword>
<keyword evidence="10" id="KW-1185">Reference proteome</keyword>
<protein>
    <submittedName>
        <fullName evidence="9">Monosaccharide ABC transporter ATP-binding protein (CUT2 family)</fullName>
    </submittedName>
</protein>
<keyword evidence="1" id="KW-0813">Transport</keyword>
<dbReference type="EMBL" id="PVUE01000018">
    <property type="protein sequence ID" value="PRZ39710.1"/>
    <property type="molecule type" value="Genomic_DNA"/>
</dbReference>